<gene>
    <name evidence="15" type="ORF">TCNE_LOCUS649</name>
</gene>
<keyword evidence="5 13" id="KW-0812">Transmembrane</keyword>
<feature type="transmembrane region" description="Helical" evidence="14">
    <location>
        <begin position="509"/>
        <end position="533"/>
    </location>
</feature>
<keyword evidence="12 13" id="KW-0407">Ion channel</keyword>
<evidence type="ECO:0000256" key="9">
    <source>
        <dbReference type="ARBA" id="ARBA00023136"/>
    </source>
</evidence>
<sequence length="674" mass="76854">MSKKISTVLELRMTISCEENERPVPSQHHRLYARAISEHLLEIPVEQLKRIAHTKGVNSIERETKHFSYTTTLHGPLRLYQGKGFGKVFWGLVMAAAFVFLSLQINILVADYLSHPTTTSVTFVVKDALPLPAITICNYNPIKKEYVRYLNESSSGKGLFTHNLLRYMIIAYTQVEDLYLHANNESLELGKRDYEIFEKAFTEYKFNIENFFAHSGFTCSEMLKACSLGGYEIDCCRMSKRILTDLGWCFTFSVGETTIKQRLPGIFNGLQVILDAGLNETVDISYIKGGAIPIFSNNIENGFRIYVRNGDELAYSSTEGLTLSPSYRAYVALSLQQFHFLSPDQWGNCTDQWPPGSPLRAHQLPYTAQNCASLCQQVYYEEKINCTPMLYSVGDASLATCTPSELHDFMLEVMDRSNNINGPECEDNICPTSCITYKYSSSISYGQGFSDSALNWLQTINSDWTKERVETNFAVLNVFYREMSYILNQQVQSTSLVNVLSNIGGNMGMFFGASVITVIELVIYFSKMCWIVISRKRREYMARKKKNELEREQRLRAVLENAAAKTTAPNYPSHPHYENPTFHLGDDVEKKPIFTIDECYEPSTDSDEEDTTGDVRMRHNAHRRHNITIRDRASSSNNYVNNHIDPASFDHYYFNDDEIVAQKDLESAIDGDRK</sequence>
<keyword evidence="6 14" id="KW-1133">Transmembrane helix</keyword>
<evidence type="ECO:0000256" key="12">
    <source>
        <dbReference type="ARBA" id="ARBA00023303"/>
    </source>
</evidence>
<dbReference type="Pfam" id="PF00858">
    <property type="entry name" value="ASC"/>
    <property type="match status" value="1"/>
</dbReference>
<evidence type="ECO:0000313" key="16">
    <source>
        <dbReference type="Proteomes" id="UP000050794"/>
    </source>
</evidence>
<evidence type="ECO:0000313" key="15">
    <source>
        <dbReference type="EMBL" id="VDM24606.1"/>
    </source>
</evidence>
<dbReference type="GO" id="GO:0015280">
    <property type="term" value="F:ligand-gated sodium channel activity"/>
    <property type="evidence" value="ECO:0007669"/>
    <property type="project" value="TreeGrafter"/>
</dbReference>
<evidence type="ECO:0000256" key="4">
    <source>
        <dbReference type="ARBA" id="ARBA00022461"/>
    </source>
</evidence>
<dbReference type="PRINTS" id="PR01078">
    <property type="entry name" value="AMINACHANNEL"/>
</dbReference>
<dbReference type="Gene3D" id="1.10.287.770">
    <property type="entry name" value="YojJ-like"/>
    <property type="match status" value="1"/>
</dbReference>
<dbReference type="InterPro" id="IPR001873">
    <property type="entry name" value="ENaC"/>
</dbReference>
<dbReference type="AlphaFoldDB" id="A0A183TWM9"/>
<evidence type="ECO:0000256" key="5">
    <source>
        <dbReference type="ARBA" id="ARBA00022692"/>
    </source>
</evidence>
<comment type="subcellular location">
    <subcellularLocation>
        <location evidence="1">Membrane</location>
        <topology evidence="1">Multi-pass membrane protein</topology>
    </subcellularLocation>
</comment>
<evidence type="ECO:0000256" key="1">
    <source>
        <dbReference type="ARBA" id="ARBA00004141"/>
    </source>
</evidence>
<reference evidence="15 16" key="2">
    <citation type="submission" date="2018-11" db="EMBL/GenBank/DDBJ databases">
        <authorList>
            <consortium name="Pathogen Informatics"/>
        </authorList>
    </citation>
    <scope>NUCLEOTIDE SEQUENCE [LARGE SCALE GENOMIC DNA]</scope>
</reference>
<keyword evidence="8 13" id="KW-0406">Ion transport</keyword>
<feature type="transmembrane region" description="Helical" evidence="14">
    <location>
        <begin position="88"/>
        <end position="109"/>
    </location>
</feature>
<protein>
    <submittedName>
        <fullName evidence="17">Acid-sensing ion channel 4</fullName>
    </submittedName>
</protein>
<evidence type="ECO:0000313" key="17">
    <source>
        <dbReference type="WBParaSite" id="TCNE_0000064801-mRNA-1"/>
    </source>
</evidence>
<proteinExistence type="inferred from homology"/>
<reference evidence="17" key="1">
    <citation type="submission" date="2016-06" db="UniProtKB">
        <authorList>
            <consortium name="WormBaseParasite"/>
        </authorList>
    </citation>
    <scope>IDENTIFICATION</scope>
</reference>
<evidence type="ECO:0000256" key="11">
    <source>
        <dbReference type="ARBA" id="ARBA00023201"/>
    </source>
</evidence>
<dbReference type="EMBL" id="UYWY01000334">
    <property type="protein sequence ID" value="VDM24606.1"/>
    <property type="molecule type" value="Genomic_DNA"/>
</dbReference>
<keyword evidence="7" id="KW-0915">Sodium</keyword>
<keyword evidence="9 14" id="KW-0472">Membrane</keyword>
<dbReference type="PANTHER" id="PTHR11690:SF222">
    <property type="entry name" value="AMILORIDE-SENSITIVE SODIUM CHANNEL SUBUNIT GAMMA"/>
    <property type="match status" value="1"/>
</dbReference>
<name>A0A183TWM9_TOXCA</name>
<evidence type="ECO:0000256" key="7">
    <source>
        <dbReference type="ARBA" id="ARBA00023053"/>
    </source>
</evidence>
<evidence type="ECO:0000256" key="13">
    <source>
        <dbReference type="RuleBase" id="RU000679"/>
    </source>
</evidence>
<accession>A0A183TWM9</accession>
<comment type="similarity">
    <text evidence="2 13">Belongs to the amiloride-sensitive sodium channel (TC 1.A.6) family.</text>
</comment>
<evidence type="ECO:0000256" key="10">
    <source>
        <dbReference type="ARBA" id="ARBA00023180"/>
    </source>
</evidence>
<dbReference type="PANTHER" id="PTHR11690">
    <property type="entry name" value="AMILORIDE-SENSITIVE SODIUM CHANNEL-RELATED"/>
    <property type="match status" value="1"/>
</dbReference>
<keyword evidence="16" id="KW-1185">Reference proteome</keyword>
<evidence type="ECO:0000256" key="8">
    <source>
        <dbReference type="ARBA" id="ARBA00023065"/>
    </source>
</evidence>
<dbReference type="WBParaSite" id="TCNE_0000064801-mRNA-1">
    <property type="protein sequence ID" value="TCNE_0000064801-mRNA-1"/>
    <property type="gene ID" value="TCNE_0000064801"/>
</dbReference>
<keyword evidence="3 13" id="KW-0813">Transport</keyword>
<dbReference type="GO" id="GO:0005886">
    <property type="term" value="C:plasma membrane"/>
    <property type="evidence" value="ECO:0007669"/>
    <property type="project" value="TreeGrafter"/>
</dbReference>
<dbReference type="Proteomes" id="UP000050794">
    <property type="component" value="Unassembled WGS sequence"/>
</dbReference>
<evidence type="ECO:0000256" key="3">
    <source>
        <dbReference type="ARBA" id="ARBA00022448"/>
    </source>
</evidence>
<keyword evidence="11 13" id="KW-0739">Sodium transport</keyword>
<evidence type="ECO:0000256" key="2">
    <source>
        <dbReference type="ARBA" id="ARBA00007193"/>
    </source>
</evidence>
<dbReference type="Gene3D" id="2.60.470.10">
    <property type="entry name" value="Acid-sensing ion channels like domains"/>
    <property type="match status" value="1"/>
</dbReference>
<organism evidence="16 17">
    <name type="scientific">Toxocara canis</name>
    <name type="common">Canine roundworm</name>
    <dbReference type="NCBI Taxonomy" id="6265"/>
    <lineage>
        <taxon>Eukaryota</taxon>
        <taxon>Metazoa</taxon>
        <taxon>Ecdysozoa</taxon>
        <taxon>Nematoda</taxon>
        <taxon>Chromadorea</taxon>
        <taxon>Rhabditida</taxon>
        <taxon>Spirurina</taxon>
        <taxon>Ascaridomorpha</taxon>
        <taxon>Ascaridoidea</taxon>
        <taxon>Toxocaridae</taxon>
        <taxon>Toxocara</taxon>
    </lineage>
</organism>
<keyword evidence="4 13" id="KW-0894">Sodium channel</keyword>
<evidence type="ECO:0000256" key="6">
    <source>
        <dbReference type="ARBA" id="ARBA00022989"/>
    </source>
</evidence>
<keyword evidence="10" id="KW-0325">Glycoprotein</keyword>
<evidence type="ECO:0000256" key="14">
    <source>
        <dbReference type="SAM" id="Phobius"/>
    </source>
</evidence>